<dbReference type="EMBL" id="JAOQJL010000001">
    <property type="protein sequence ID" value="MCU6763813.1"/>
    <property type="molecule type" value="Genomic_DNA"/>
</dbReference>
<evidence type="ECO:0000256" key="7">
    <source>
        <dbReference type="ARBA" id="ARBA00022801"/>
    </source>
</evidence>
<dbReference type="SUPFAM" id="SSF53098">
    <property type="entry name" value="Ribonuclease H-like"/>
    <property type="match status" value="1"/>
</dbReference>
<keyword evidence="10" id="KW-1185">Reference proteome</keyword>
<dbReference type="InterPro" id="IPR009027">
    <property type="entry name" value="Ribosomal_bL9/RNase_H1_N"/>
</dbReference>
<evidence type="ECO:0000256" key="1">
    <source>
        <dbReference type="ARBA" id="ARBA00000077"/>
    </source>
</evidence>
<dbReference type="Proteomes" id="UP001652409">
    <property type="component" value="Unassembled WGS sequence"/>
</dbReference>
<keyword evidence="7" id="KW-0378">Hydrolase</keyword>
<dbReference type="InterPro" id="IPR037056">
    <property type="entry name" value="RNase_H1_N_sf"/>
</dbReference>
<dbReference type="SUPFAM" id="SSF55658">
    <property type="entry name" value="L9 N-domain-like"/>
    <property type="match status" value="1"/>
</dbReference>
<dbReference type="PANTHER" id="PTHR10642">
    <property type="entry name" value="RIBONUCLEASE H1"/>
    <property type="match status" value="1"/>
</dbReference>
<protein>
    <recommendedName>
        <fullName evidence="3">ribonuclease H</fullName>
        <ecNumber evidence="3">3.1.26.4</ecNumber>
    </recommendedName>
</protein>
<dbReference type="InterPro" id="IPR036397">
    <property type="entry name" value="RNaseH_sf"/>
</dbReference>
<comment type="caution">
    <text evidence="9">The sequence shown here is derived from an EMBL/GenBank/DDBJ whole genome shotgun (WGS) entry which is preliminary data.</text>
</comment>
<dbReference type="InterPro" id="IPR012337">
    <property type="entry name" value="RNaseH-like_sf"/>
</dbReference>
<name>A0ABT2TNK4_9FIRM</name>
<keyword evidence="6" id="KW-0255">Endonuclease</keyword>
<dbReference type="InterPro" id="IPR011320">
    <property type="entry name" value="RNase_H1_N"/>
</dbReference>
<evidence type="ECO:0000256" key="2">
    <source>
        <dbReference type="ARBA" id="ARBA00005300"/>
    </source>
</evidence>
<dbReference type="Pfam" id="PF00075">
    <property type="entry name" value="RNase_H"/>
    <property type="match status" value="1"/>
</dbReference>
<accession>A0ABT2TNK4</accession>
<feature type="domain" description="RNase H type-1" evidence="8">
    <location>
        <begin position="72"/>
        <end position="210"/>
    </location>
</feature>
<evidence type="ECO:0000256" key="5">
    <source>
        <dbReference type="ARBA" id="ARBA00022723"/>
    </source>
</evidence>
<evidence type="ECO:0000256" key="6">
    <source>
        <dbReference type="ARBA" id="ARBA00022759"/>
    </source>
</evidence>
<comment type="similarity">
    <text evidence="2">Belongs to the RNase H family.</text>
</comment>
<sequence length="221" mass="24623">MVKKKIYAVRKGKTTGIFYSWDECSASVNGYPGAEYKSFTTKEEANSYLGNSFAVQIEEEKKDQKNTALDGTESTLTAYVDGSFDPSIGKYAFGCILLTPDGEIIRESGNGQDPESLAIRNVAGEMLGAMYAVQWAINHGYPSLTIYYDYEGIAKWAKGDWKAKNKRTQQYAEFMNGKRSYIQLSFQKVKAHSGDHYNEEVDKLAKSALVNGNGIPRISRI</sequence>
<gene>
    <name evidence="9" type="ORF">OCV61_00105</name>
</gene>
<proteinExistence type="inferred from homology"/>
<dbReference type="InterPro" id="IPR002156">
    <property type="entry name" value="RNaseH_domain"/>
</dbReference>
<evidence type="ECO:0000259" key="8">
    <source>
        <dbReference type="PROSITE" id="PS50879"/>
    </source>
</evidence>
<evidence type="ECO:0000313" key="10">
    <source>
        <dbReference type="Proteomes" id="UP001652409"/>
    </source>
</evidence>
<dbReference type="PROSITE" id="PS50879">
    <property type="entry name" value="RNASE_H_1"/>
    <property type="match status" value="1"/>
</dbReference>
<dbReference type="RefSeq" id="WP_158420011.1">
    <property type="nucleotide sequence ID" value="NZ_JAOQJL010000001.1"/>
</dbReference>
<dbReference type="EC" id="3.1.26.4" evidence="3"/>
<organism evidence="9 10">
    <name type="scientific">Blautia ammoniilytica</name>
    <dbReference type="NCBI Taxonomy" id="2981782"/>
    <lineage>
        <taxon>Bacteria</taxon>
        <taxon>Bacillati</taxon>
        <taxon>Bacillota</taxon>
        <taxon>Clostridia</taxon>
        <taxon>Lachnospirales</taxon>
        <taxon>Lachnospiraceae</taxon>
        <taxon>Blautia</taxon>
    </lineage>
</organism>
<evidence type="ECO:0000256" key="3">
    <source>
        <dbReference type="ARBA" id="ARBA00012180"/>
    </source>
</evidence>
<keyword evidence="4" id="KW-0540">Nuclease</keyword>
<keyword evidence="5" id="KW-0479">Metal-binding</keyword>
<reference evidence="9 10" key="1">
    <citation type="journal article" date="2021" name="ISME Commun">
        <title>Automated analysis of genomic sequences facilitates high-throughput and comprehensive description of bacteria.</title>
        <authorList>
            <person name="Hitch T.C.A."/>
        </authorList>
    </citation>
    <scope>NUCLEOTIDE SEQUENCE [LARGE SCALE GENOMIC DNA]</scope>
    <source>
        <strain evidence="9 10">Sanger_23</strain>
    </source>
</reference>
<evidence type="ECO:0000256" key="4">
    <source>
        <dbReference type="ARBA" id="ARBA00022722"/>
    </source>
</evidence>
<dbReference type="PANTHER" id="PTHR10642:SF26">
    <property type="entry name" value="RIBONUCLEASE H1"/>
    <property type="match status" value="1"/>
</dbReference>
<dbReference type="InterPro" id="IPR050092">
    <property type="entry name" value="RNase_H"/>
</dbReference>
<dbReference type="CDD" id="cd09277">
    <property type="entry name" value="RNase_HI_bacteria_like"/>
    <property type="match status" value="1"/>
</dbReference>
<dbReference type="Gene3D" id="3.40.970.10">
    <property type="entry name" value="Ribonuclease H1, N-terminal domain"/>
    <property type="match status" value="1"/>
</dbReference>
<comment type="catalytic activity">
    <reaction evidence="1">
        <text>Endonucleolytic cleavage to 5'-phosphomonoester.</text>
        <dbReference type="EC" id="3.1.26.4"/>
    </reaction>
</comment>
<dbReference type="Gene3D" id="3.30.420.10">
    <property type="entry name" value="Ribonuclease H-like superfamily/Ribonuclease H"/>
    <property type="match status" value="1"/>
</dbReference>
<dbReference type="Pfam" id="PF01693">
    <property type="entry name" value="Cauli_VI"/>
    <property type="match status" value="1"/>
</dbReference>
<evidence type="ECO:0000313" key="9">
    <source>
        <dbReference type="EMBL" id="MCU6763813.1"/>
    </source>
</evidence>